<accession>A0AA88LLA3</accession>
<feature type="region of interest" description="Disordered" evidence="1">
    <location>
        <begin position="131"/>
        <end position="173"/>
    </location>
</feature>
<feature type="compositionally biased region" description="Polar residues" evidence="1">
    <location>
        <begin position="141"/>
        <end position="152"/>
    </location>
</feature>
<name>A0AA88LLA3_ARTSF</name>
<organism evidence="2 3">
    <name type="scientific">Artemia franciscana</name>
    <name type="common">Brine shrimp</name>
    <name type="synonym">Artemia sanfranciscana</name>
    <dbReference type="NCBI Taxonomy" id="6661"/>
    <lineage>
        <taxon>Eukaryota</taxon>
        <taxon>Metazoa</taxon>
        <taxon>Ecdysozoa</taxon>
        <taxon>Arthropoda</taxon>
        <taxon>Crustacea</taxon>
        <taxon>Branchiopoda</taxon>
        <taxon>Anostraca</taxon>
        <taxon>Artemiidae</taxon>
        <taxon>Artemia</taxon>
    </lineage>
</organism>
<evidence type="ECO:0000313" key="3">
    <source>
        <dbReference type="Proteomes" id="UP001187531"/>
    </source>
</evidence>
<evidence type="ECO:0000256" key="1">
    <source>
        <dbReference type="SAM" id="MobiDB-lite"/>
    </source>
</evidence>
<proteinExistence type="predicted"/>
<feature type="region of interest" description="Disordered" evidence="1">
    <location>
        <begin position="188"/>
        <end position="323"/>
    </location>
</feature>
<dbReference type="EMBL" id="JAVRJZ010000002">
    <property type="protein sequence ID" value="KAK2726315.1"/>
    <property type="molecule type" value="Genomic_DNA"/>
</dbReference>
<reference evidence="2" key="1">
    <citation type="submission" date="2023-07" db="EMBL/GenBank/DDBJ databases">
        <title>Chromosome-level genome assembly of Artemia franciscana.</title>
        <authorList>
            <person name="Jo E."/>
        </authorList>
    </citation>
    <scope>NUCLEOTIDE SEQUENCE</scope>
    <source>
        <tissue evidence="2">Whole body</tissue>
    </source>
</reference>
<sequence length="417" mass="47289">MLVGPLLQDELESDDPEIVPEDVDKIIQNLSVDKAPDIDGVSNGVMRFFEYLDQLCWDTVFHHDLSNLSPDKGVKGGNKIDEGDESRQLKSLILLYDEVEVENLSYFNISATPPRSNGEKDSMIRRWLRPNKSESLDEAQPTDQVPQSTTVNMRHAKPRHSESMSTASSELSLTDSKRKKLKNWFRTRTRSRDECSAPSLTQSQRFMSFRRPMTPQVSDHSERPSSTASTITDVDVHLHPKIVPPRERNDPNRRSNSIATVPKSMPPLKQQLSDPGVRWGTNSVNPRYLEDENSASTNTSSTVCGSELTHSSDTLTSSRSRTRTRNHGYDCCCSRCLSKAQNKVTEDVVIIYAGLCPYSSAWAKYIHKELFKEMEMESAFKIHFRQLEEIIQDSMSSQDVCEVKTEKRASIQTARLQ</sequence>
<feature type="compositionally biased region" description="Polar residues" evidence="1">
    <location>
        <begin position="294"/>
        <end position="304"/>
    </location>
</feature>
<feature type="compositionally biased region" description="Low complexity" evidence="1">
    <location>
        <begin position="163"/>
        <end position="173"/>
    </location>
</feature>
<feature type="non-terminal residue" evidence="2">
    <location>
        <position position="1"/>
    </location>
</feature>
<dbReference type="AlphaFoldDB" id="A0AA88LLA3"/>
<gene>
    <name evidence="2" type="ORF">QYM36_000681</name>
</gene>
<feature type="compositionally biased region" description="Basic and acidic residues" evidence="1">
    <location>
        <begin position="234"/>
        <end position="253"/>
    </location>
</feature>
<dbReference type="Proteomes" id="UP001187531">
    <property type="component" value="Unassembled WGS sequence"/>
</dbReference>
<comment type="caution">
    <text evidence="2">The sequence shown here is derived from an EMBL/GenBank/DDBJ whole genome shotgun (WGS) entry which is preliminary data.</text>
</comment>
<protein>
    <submittedName>
        <fullName evidence="2">Uncharacterized protein</fullName>
    </submittedName>
</protein>
<feature type="compositionally biased region" description="Low complexity" evidence="1">
    <location>
        <begin position="309"/>
        <end position="319"/>
    </location>
</feature>
<keyword evidence="3" id="KW-1185">Reference proteome</keyword>
<evidence type="ECO:0000313" key="2">
    <source>
        <dbReference type="EMBL" id="KAK2726315.1"/>
    </source>
</evidence>